<dbReference type="InterPro" id="IPR040211">
    <property type="entry name" value="SERF1/2-like"/>
</dbReference>
<feature type="compositionally biased region" description="Basic and acidic residues" evidence="2">
    <location>
        <begin position="1"/>
        <end position="15"/>
    </location>
</feature>
<feature type="region of interest" description="Disordered" evidence="2">
    <location>
        <begin position="1"/>
        <end position="33"/>
    </location>
</feature>
<feature type="domain" description="Small EDRK-rich factor-like N-terminal" evidence="3">
    <location>
        <begin position="1"/>
        <end position="35"/>
    </location>
</feature>
<gene>
    <name evidence="4" type="ORF">RDB_LOCUS42368</name>
</gene>
<name>A0A8H3A4A6_9AGAM</name>
<organism evidence="4 5">
    <name type="scientific">Rhizoctonia solani</name>
    <dbReference type="NCBI Taxonomy" id="456999"/>
    <lineage>
        <taxon>Eukaryota</taxon>
        <taxon>Fungi</taxon>
        <taxon>Dikarya</taxon>
        <taxon>Basidiomycota</taxon>
        <taxon>Agaricomycotina</taxon>
        <taxon>Agaricomycetes</taxon>
        <taxon>Cantharellales</taxon>
        <taxon>Ceratobasidiaceae</taxon>
        <taxon>Rhizoctonia</taxon>
    </lineage>
</organism>
<evidence type="ECO:0000256" key="2">
    <source>
        <dbReference type="SAM" id="MobiDB-lite"/>
    </source>
</evidence>
<dbReference type="Proteomes" id="UP000663846">
    <property type="component" value="Unassembled WGS sequence"/>
</dbReference>
<reference evidence="4" key="1">
    <citation type="submission" date="2021-01" db="EMBL/GenBank/DDBJ databases">
        <authorList>
            <person name="Kaushik A."/>
        </authorList>
    </citation>
    <scope>NUCLEOTIDE SEQUENCE</scope>
    <source>
        <strain evidence="4">AG1-1C</strain>
    </source>
</reference>
<sequence>MTRGNQRDHDRERAQKKAAAQKKPKESGSSLQKRREAYATYFYSRISIDFALSSDADALRQKQQKKAAEKAGAEGGGK</sequence>
<evidence type="ECO:0000259" key="3">
    <source>
        <dbReference type="Pfam" id="PF04419"/>
    </source>
</evidence>
<dbReference type="InterPro" id="IPR007513">
    <property type="entry name" value="SERF-like_N"/>
</dbReference>
<comment type="caution">
    <text evidence="4">The sequence shown here is derived from an EMBL/GenBank/DDBJ whole genome shotgun (WGS) entry which is preliminary data.</text>
</comment>
<dbReference type="PANTHER" id="PTHR13596">
    <property type="entry name" value="SMALL EDRK-RICH FACTOR 1"/>
    <property type="match status" value="1"/>
</dbReference>
<dbReference type="AlphaFoldDB" id="A0A8H3A4A6"/>
<evidence type="ECO:0000256" key="1">
    <source>
        <dbReference type="ARBA" id="ARBA00007309"/>
    </source>
</evidence>
<dbReference type="Pfam" id="PF04419">
    <property type="entry name" value="SERF-like_N"/>
    <property type="match status" value="1"/>
</dbReference>
<comment type="similarity">
    <text evidence="1">Belongs to the SERF family.</text>
</comment>
<evidence type="ECO:0000313" key="4">
    <source>
        <dbReference type="EMBL" id="CAE6390226.1"/>
    </source>
</evidence>
<feature type="compositionally biased region" description="Basic and acidic residues" evidence="2">
    <location>
        <begin position="66"/>
        <end position="78"/>
    </location>
</feature>
<proteinExistence type="inferred from homology"/>
<accession>A0A8H3A4A6</accession>
<protein>
    <recommendedName>
        <fullName evidence="3">Small EDRK-rich factor-like N-terminal domain-containing protein</fullName>
    </recommendedName>
</protein>
<dbReference type="EMBL" id="CAJMWS010000275">
    <property type="protein sequence ID" value="CAE6390226.1"/>
    <property type="molecule type" value="Genomic_DNA"/>
</dbReference>
<dbReference type="PANTHER" id="PTHR13596:SF0">
    <property type="entry name" value="SI:CH211-39K3.2-RELATED"/>
    <property type="match status" value="1"/>
</dbReference>
<feature type="region of interest" description="Disordered" evidence="2">
    <location>
        <begin position="58"/>
        <end position="78"/>
    </location>
</feature>
<evidence type="ECO:0000313" key="5">
    <source>
        <dbReference type="Proteomes" id="UP000663846"/>
    </source>
</evidence>